<name>A0A9D1GDL1_9BACT</name>
<sequence>MYKSSFGSKGQIQFANEHEYYTFLGYLAKSDGSTSIVWEHNENQGAWGSEGRIQVHISNMPNIGQLAITAGNGGDVISRINCNEFVENICTNHGFNYGKNQDIIKIRQTIPVQYQADFDKGLNL</sequence>
<protein>
    <submittedName>
        <fullName evidence="1">Uncharacterized protein</fullName>
    </submittedName>
</protein>
<dbReference type="Proteomes" id="UP000886722">
    <property type="component" value="Unassembled WGS sequence"/>
</dbReference>
<evidence type="ECO:0000313" key="1">
    <source>
        <dbReference type="EMBL" id="HIT38933.1"/>
    </source>
</evidence>
<gene>
    <name evidence="1" type="ORF">IAD06_02690</name>
</gene>
<evidence type="ECO:0000313" key="2">
    <source>
        <dbReference type="Proteomes" id="UP000886722"/>
    </source>
</evidence>
<dbReference type="EMBL" id="DVKT01000020">
    <property type="protein sequence ID" value="HIT38933.1"/>
    <property type="molecule type" value="Genomic_DNA"/>
</dbReference>
<proteinExistence type="predicted"/>
<reference evidence="1" key="2">
    <citation type="journal article" date="2021" name="PeerJ">
        <title>Extensive microbial diversity within the chicken gut microbiome revealed by metagenomics and culture.</title>
        <authorList>
            <person name="Gilroy R."/>
            <person name="Ravi A."/>
            <person name="Getino M."/>
            <person name="Pursley I."/>
            <person name="Horton D.L."/>
            <person name="Alikhan N.F."/>
            <person name="Baker D."/>
            <person name="Gharbi K."/>
            <person name="Hall N."/>
            <person name="Watson M."/>
            <person name="Adriaenssens E.M."/>
            <person name="Foster-Nyarko E."/>
            <person name="Jarju S."/>
            <person name="Secka A."/>
            <person name="Antonio M."/>
            <person name="Oren A."/>
            <person name="Chaudhuri R.R."/>
            <person name="La Ragione R."/>
            <person name="Hildebrand F."/>
            <person name="Pallen M.J."/>
        </authorList>
    </citation>
    <scope>NUCLEOTIDE SEQUENCE</scope>
    <source>
        <strain evidence="1">21143</strain>
    </source>
</reference>
<dbReference type="AlphaFoldDB" id="A0A9D1GDL1"/>
<organism evidence="1 2">
    <name type="scientific">Candidatus Caccoplasma intestinavium</name>
    <dbReference type="NCBI Taxonomy" id="2840716"/>
    <lineage>
        <taxon>Bacteria</taxon>
        <taxon>Pseudomonadati</taxon>
        <taxon>Bacteroidota</taxon>
        <taxon>Bacteroidia</taxon>
        <taxon>Bacteroidales</taxon>
        <taxon>Bacteroidaceae</taxon>
        <taxon>Bacteroidaceae incertae sedis</taxon>
        <taxon>Candidatus Caccoplasma</taxon>
    </lineage>
</organism>
<comment type="caution">
    <text evidence="1">The sequence shown here is derived from an EMBL/GenBank/DDBJ whole genome shotgun (WGS) entry which is preliminary data.</text>
</comment>
<accession>A0A9D1GDL1</accession>
<reference evidence="1" key="1">
    <citation type="submission" date="2020-10" db="EMBL/GenBank/DDBJ databases">
        <authorList>
            <person name="Gilroy R."/>
        </authorList>
    </citation>
    <scope>NUCLEOTIDE SEQUENCE</scope>
    <source>
        <strain evidence="1">21143</strain>
    </source>
</reference>